<reference evidence="2" key="2">
    <citation type="submission" date="2014-04" db="EMBL/GenBank/DDBJ databases">
        <authorList>
            <person name="Xu Y.W."/>
            <person name="Yang Q."/>
        </authorList>
    </citation>
    <scope>NUCLEOTIDE SEQUENCE</scope>
    <source>
        <strain evidence="2">DSM 44626</strain>
    </source>
</reference>
<feature type="compositionally biased region" description="Basic and acidic residues" evidence="1">
    <location>
        <begin position="176"/>
        <end position="194"/>
    </location>
</feature>
<dbReference type="EMBL" id="HG964446">
    <property type="protein sequence ID" value="CDO89666.1"/>
    <property type="molecule type" value="Genomic_DNA"/>
</dbReference>
<feature type="compositionally biased region" description="Basic and acidic residues" evidence="1">
    <location>
        <begin position="372"/>
        <end position="384"/>
    </location>
</feature>
<feature type="compositionally biased region" description="Low complexity" evidence="1">
    <location>
        <begin position="204"/>
        <end position="215"/>
    </location>
</feature>
<evidence type="ECO:0000313" key="2">
    <source>
        <dbReference type="EMBL" id="CDO89666.1"/>
    </source>
</evidence>
<organism evidence="2">
    <name type="scientific">Mycobacterium triplex</name>
    <dbReference type="NCBI Taxonomy" id="47839"/>
    <lineage>
        <taxon>Bacteria</taxon>
        <taxon>Bacillati</taxon>
        <taxon>Actinomycetota</taxon>
        <taxon>Actinomycetes</taxon>
        <taxon>Mycobacteriales</taxon>
        <taxon>Mycobacteriaceae</taxon>
        <taxon>Mycobacterium</taxon>
        <taxon>Mycobacterium simiae complex</taxon>
    </lineage>
</organism>
<reference evidence="2" key="1">
    <citation type="journal article" date="2014" name="Genome Announc.">
        <title>Draft Genome Sequence of Mycobacterium triplex DSM 44626.</title>
        <authorList>
            <person name="Sassi M."/>
            <person name="Croce O."/>
            <person name="Robert C."/>
            <person name="Raoult D."/>
            <person name="Drancourt M."/>
        </authorList>
    </citation>
    <scope>NUCLEOTIDE SEQUENCE [LARGE SCALE GENOMIC DNA]</scope>
    <source>
        <strain evidence="2">DSM 44626</strain>
    </source>
</reference>
<protein>
    <submittedName>
        <fullName evidence="2">ESX-1 secretion-associated protein EspK</fullName>
    </submittedName>
</protein>
<dbReference type="STRING" id="47839.BN973_04046"/>
<name>A0A024K175_9MYCO</name>
<feature type="compositionally biased region" description="Low complexity" evidence="1">
    <location>
        <begin position="305"/>
        <end position="322"/>
    </location>
</feature>
<evidence type="ECO:0000256" key="1">
    <source>
        <dbReference type="SAM" id="MobiDB-lite"/>
    </source>
</evidence>
<feature type="compositionally biased region" description="Pro residues" evidence="1">
    <location>
        <begin position="242"/>
        <end position="251"/>
    </location>
</feature>
<sequence>MGMVRPTGGFAEGMLDGGGWPDVAEDAFYDRAQQYAQVLRQVTDVLDTLRQQRSEIFVSGLWSGLAAGAANGALESNIDELVNLQNDLTTAITWQRKVAGSIEQAKSDIGDNVDAAQRRIALIERDAKLKPAERTAAIDSLVSATHAANVSVVEGTAEQILESKDWKPPERALQDLLDQKAPPDRLLGDRDPRWGGRSWGPDGASQPSTTAAPPVAAAPPPSTVMAPMPVAPAATTGTTAPVVPPSAPKPLSPAQSAQPLGTGARNTGMPAASAAPAAPWSGPRDTGPAVAPASATGMPAAPAQGSRAATTGSSAAPGSGAPVGQNATGSSAGMRPAATTRQHARDGVAARPKAAQPTESDAASGVPVSAARAERDAATDATRRGEADPLVLARRIAAALNAPDSGGATHLKFFWVTAVTAEGVIVVANNYGVAYIPDGVQVPAQVRMASADDAIPAAERARWATYPLIAVQGWAEHRNTKLRAVIATDEQFGDSDPGVAKVVLKPDDIPQSGAMTGRSRLEVVHPRAAERLAGTPDSGLLALLPTPSAGPPADRRSRLWLEAMRPLSSRAVGRETAHLRAFRGYAAHAHEVILGQARAAADSVAQRAAVADWLYWKHLTELLDTAAAQSPVKA</sequence>
<feature type="compositionally biased region" description="Low complexity" evidence="1">
    <location>
        <begin position="223"/>
        <end position="241"/>
    </location>
</feature>
<gene>
    <name evidence="2" type="primary">espK_3</name>
    <name evidence="2" type="ORF">BN973_04046</name>
</gene>
<feature type="compositionally biased region" description="Low complexity" evidence="1">
    <location>
        <begin position="270"/>
        <end position="279"/>
    </location>
</feature>
<accession>A0A024K175</accession>
<proteinExistence type="predicted"/>
<dbReference type="OrthoDB" id="4636484at2"/>
<dbReference type="eggNOG" id="COG4932">
    <property type="taxonomic scope" value="Bacteria"/>
</dbReference>
<dbReference type="HOGENOM" id="CLU_021845_0_0_11"/>
<dbReference type="Proteomes" id="UP000028880">
    <property type="component" value="Unassembled WGS sequence"/>
</dbReference>
<dbReference type="AlphaFoldDB" id="A0A024K175"/>
<feature type="region of interest" description="Disordered" evidence="1">
    <location>
        <begin position="176"/>
        <end position="384"/>
    </location>
</feature>